<dbReference type="EMBL" id="CP001928">
    <property type="protein sequence ID" value="ADI38249.1"/>
    <property type="molecule type" value="Genomic_DNA"/>
</dbReference>
<evidence type="ECO:0000313" key="4">
    <source>
        <dbReference type="EMBL" id="ADI38249.1"/>
    </source>
</evidence>
<reference evidence="4 5" key="1">
    <citation type="journal article" date="2010" name="PLoS ONE">
        <title>The Waddlia genome: a window into chlamydial biology.</title>
        <authorList>
            <person name="Bertelli C."/>
            <person name="Collyn F."/>
            <person name="Croxatto A."/>
            <person name="Ruckert C."/>
            <person name="Polkinghorne A."/>
            <person name="Kebbi-Beghdadi C."/>
            <person name="Goesmann A."/>
            <person name="Vaughan L."/>
            <person name="Greub G."/>
        </authorList>
    </citation>
    <scope>NUCLEOTIDE SEQUENCE [LARGE SCALE GENOMIC DNA]</scope>
    <source>
        <strain evidence="5">ATCC VR-1470 / WSU 86-1044</strain>
    </source>
</reference>
<evidence type="ECO:0000256" key="2">
    <source>
        <dbReference type="ARBA" id="ARBA00022679"/>
    </source>
</evidence>
<protein>
    <submittedName>
        <fullName evidence="4">Putative O-methyltransferase</fullName>
        <ecNumber evidence="4">2.1.1.-</ecNumber>
    </submittedName>
</protein>
<dbReference type="CDD" id="cd02440">
    <property type="entry name" value="AdoMet_MTases"/>
    <property type="match status" value="1"/>
</dbReference>
<dbReference type="GO" id="GO:0032259">
    <property type="term" value="P:methylation"/>
    <property type="evidence" value="ECO:0007669"/>
    <property type="project" value="UniProtKB-KW"/>
</dbReference>
<dbReference type="InterPro" id="IPR029063">
    <property type="entry name" value="SAM-dependent_MTases_sf"/>
</dbReference>
<dbReference type="PANTHER" id="PTHR10509">
    <property type="entry name" value="O-METHYLTRANSFERASE-RELATED"/>
    <property type="match status" value="1"/>
</dbReference>
<dbReference type="Gene3D" id="3.40.50.150">
    <property type="entry name" value="Vaccinia Virus protein VP39"/>
    <property type="match status" value="1"/>
</dbReference>
<dbReference type="GO" id="GO:0008757">
    <property type="term" value="F:S-adenosylmethionine-dependent methyltransferase activity"/>
    <property type="evidence" value="ECO:0007669"/>
    <property type="project" value="TreeGrafter"/>
</dbReference>
<proteinExistence type="predicted"/>
<dbReference type="Pfam" id="PF01596">
    <property type="entry name" value="Methyltransf_3"/>
    <property type="match status" value="1"/>
</dbReference>
<keyword evidence="1 4" id="KW-0489">Methyltransferase</keyword>
<keyword evidence="5" id="KW-1185">Reference proteome</keyword>
<dbReference type="RefSeq" id="WP_013181963.1">
    <property type="nucleotide sequence ID" value="NC_014225.1"/>
</dbReference>
<evidence type="ECO:0000256" key="1">
    <source>
        <dbReference type="ARBA" id="ARBA00022603"/>
    </source>
</evidence>
<evidence type="ECO:0000256" key="3">
    <source>
        <dbReference type="ARBA" id="ARBA00022691"/>
    </source>
</evidence>
<dbReference type="EC" id="2.1.1.-" evidence="4"/>
<sequence length="223" mass="24588">MNPYHEKAKEIQHYLNALFAPEDSFLCEVKHQMEINHLPPISISPFIGKFLALLAGLVNAKRILEIGTLGGYSAIWMGRTLPENGELISIEINPKNAEVARKNLKDAGLESKVDVKVGNALRIIEEMSDPFDLIFLDGDKPNYPHYLEPMIRLCRPGGLILADNLIRRGKAVNPSPTDEQANAIATFNRLIASHPKLESVIIPTLVGYIGGDLDGLSISRVKS</sequence>
<dbReference type="AlphaFoldDB" id="D6YVT8"/>
<dbReference type="eggNOG" id="COG4122">
    <property type="taxonomic scope" value="Bacteria"/>
</dbReference>
<evidence type="ECO:0000313" key="5">
    <source>
        <dbReference type="Proteomes" id="UP000001505"/>
    </source>
</evidence>
<dbReference type="Proteomes" id="UP000001505">
    <property type="component" value="Chromosome"/>
</dbReference>
<dbReference type="InterPro" id="IPR050362">
    <property type="entry name" value="Cation-dep_OMT"/>
</dbReference>
<gene>
    <name evidence="4" type="primary">mdmC</name>
    <name evidence="4" type="ordered locus">wcw_0887</name>
</gene>
<keyword evidence="3" id="KW-0949">S-adenosyl-L-methionine</keyword>
<dbReference type="SUPFAM" id="SSF53335">
    <property type="entry name" value="S-adenosyl-L-methionine-dependent methyltransferases"/>
    <property type="match status" value="1"/>
</dbReference>
<dbReference type="HOGENOM" id="CLU_067676_8_0_0"/>
<keyword evidence="2 4" id="KW-0808">Transferase</keyword>
<dbReference type="PROSITE" id="PS51682">
    <property type="entry name" value="SAM_OMT_I"/>
    <property type="match status" value="1"/>
</dbReference>
<dbReference type="GO" id="GO:0008171">
    <property type="term" value="F:O-methyltransferase activity"/>
    <property type="evidence" value="ECO:0007669"/>
    <property type="project" value="InterPro"/>
</dbReference>
<organism evidence="4 5">
    <name type="scientific">Waddlia chondrophila (strain ATCC VR-1470 / WSU 86-1044)</name>
    <dbReference type="NCBI Taxonomy" id="716544"/>
    <lineage>
        <taxon>Bacteria</taxon>
        <taxon>Pseudomonadati</taxon>
        <taxon>Chlamydiota</taxon>
        <taxon>Chlamydiia</taxon>
        <taxon>Parachlamydiales</taxon>
        <taxon>Waddliaceae</taxon>
        <taxon>Waddlia</taxon>
    </lineage>
</organism>
<dbReference type="KEGG" id="wch:wcw_0887"/>
<accession>D6YVT8</accession>
<dbReference type="STRING" id="716544.wcw_0887"/>
<name>D6YVT8_WADCW</name>
<dbReference type="PANTHER" id="PTHR10509:SF14">
    <property type="entry name" value="CAFFEOYL-COA O-METHYLTRANSFERASE 3-RELATED"/>
    <property type="match status" value="1"/>
</dbReference>
<dbReference type="OrthoDB" id="9799672at2"/>
<dbReference type="InterPro" id="IPR002935">
    <property type="entry name" value="SAM_O-MeTrfase"/>
</dbReference>